<evidence type="ECO:0000313" key="7">
    <source>
        <dbReference type="EMBL" id="SEL92966.1"/>
    </source>
</evidence>
<dbReference type="RefSeq" id="WP_091837501.1">
    <property type="nucleotide sequence ID" value="NZ_FOAN01000006.1"/>
</dbReference>
<dbReference type="SUPFAM" id="SSF56645">
    <property type="entry name" value="Acyl-CoA dehydrogenase NM domain-like"/>
    <property type="match status" value="1"/>
</dbReference>
<evidence type="ECO:0000256" key="4">
    <source>
        <dbReference type="PIRSR" id="PIRSR000331-2"/>
    </source>
</evidence>
<protein>
    <submittedName>
        <fullName evidence="7">4-hydroxyphenylacetate 3-monooxygenase</fullName>
    </submittedName>
</protein>
<keyword evidence="7" id="KW-0503">Monooxygenase</keyword>
<proteinExistence type="predicted"/>
<dbReference type="SUPFAM" id="SSF47203">
    <property type="entry name" value="Acyl-CoA dehydrogenase C-terminal domain-like"/>
    <property type="match status" value="1"/>
</dbReference>
<dbReference type="InterPro" id="IPR009100">
    <property type="entry name" value="AcylCoA_DH/oxidase_NM_dom_sf"/>
</dbReference>
<dbReference type="Pfam" id="PF11794">
    <property type="entry name" value="HpaB_N"/>
    <property type="match status" value="1"/>
</dbReference>
<feature type="domain" description="HpaB/PvcC/4-BUDH N-terminal" evidence="6">
    <location>
        <begin position="4"/>
        <end position="270"/>
    </location>
</feature>
<keyword evidence="1" id="KW-0285">Flavoprotein</keyword>
<organism evidence="7 8">
    <name type="scientific">Bosea lupini</name>
    <dbReference type="NCBI Taxonomy" id="1036779"/>
    <lineage>
        <taxon>Bacteria</taxon>
        <taxon>Pseudomonadati</taxon>
        <taxon>Pseudomonadota</taxon>
        <taxon>Alphaproteobacteria</taxon>
        <taxon>Hyphomicrobiales</taxon>
        <taxon>Boseaceae</taxon>
        <taxon>Bosea</taxon>
    </lineage>
</organism>
<dbReference type="Gene3D" id="2.40.110.10">
    <property type="entry name" value="Butyryl-CoA Dehydrogenase, subunit A, domain 2"/>
    <property type="match status" value="1"/>
</dbReference>
<keyword evidence="3" id="KW-0560">Oxidoreductase</keyword>
<keyword evidence="2 4" id="KW-0274">FAD</keyword>
<dbReference type="STRING" id="1036779.SAMN04515666_106155"/>
<dbReference type="InterPro" id="IPR046373">
    <property type="entry name" value="Acyl-CoA_Oxase/DH_mid-dom_sf"/>
</dbReference>
<evidence type="ECO:0000313" key="8">
    <source>
        <dbReference type="Proteomes" id="UP000199664"/>
    </source>
</evidence>
<dbReference type="AlphaFoldDB" id="A0A1H7U8A4"/>
<dbReference type="Proteomes" id="UP000199664">
    <property type="component" value="Unassembled WGS sequence"/>
</dbReference>
<feature type="binding site" evidence="4">
    <location>
        <begin position="152"/>
        <end position="155"/>
    </location>
    <ligand>
        <name>FAD</name>
        <dbReference type="ChEBI" id="CHEBI:57692"/>
    </ligand>
</feature>
<dbReference type="InterPro" id="IPR004925">
    <property type="entry name" value="HpaB/PvcC/4-BUDH"/>
</dbReference>
<evidence type="ECO:0000256" key="3">
    <source>
        <dbReference type="ARBA" id="ARBA00023002"/>
    </source>
</evidence>
<dbReference type="GO" id="GO:0004497">
    <property type="term" value="F:monooxygenase activity"/>
    <property type="evidence" value="ECO:0007669"/>
    <property type="project" value="UniProtKB-KW"/>
</dbReference>
<keyword evidence="8" id="KW-1185">Reference proteome</keyword>
<name>A0A1H7U8A4_9HYPH</name>
<dbReference type="PANTHER" id="PTHR36117">
    <property type="entry name" value="4-HYDROXYPHENYLACETATE 3-MONOOXYGENASE-RELATED"/>
    <property type="match status" value="1"/>
</dbReference>
<sequence>MTKTGQQHLASLRDDRSIYIDGAKVEDVTSHRAFRNVAQSVAGLFDFAGDASRRDLMTFETETGGRANRIWQLPTSYADLVERRRALEAWTAIHGGFLGRAPDHVASCISGMRMGLPVFEGYDPARAAALEAYYRYARDNDLYLTYVIINPQADRSKNAAEQADPFLTAGVVDRDAQGITIRGAKMLATGGVVANEVFVTTIQPMQPGEERYAVSFAIPMNSKGLKMLSRKSYEAQADSIFDNPLASRYDENDAVLFFDDVKVPWDRVFIDGSVEMCQKQFHATPAHVYQNYQAMIRLKVKLQFLMGIAHRTTQTNGITQFPQVRETLGQLAAEAAMVDAFVNAMEAKGTRAGPYFVPDRHMLYSAQVLTQQMYPKILNSLRELAGGGMIMLPSSIADFANPEIAAMIEKTQQSPAANSHDRVKFYKLAWDAVGSEFGSRHHQYEMFYAGATFVTKGHSFRTYDWGKAGGIVQSMLDSYDLNTKSAA</sequence>
<feature type="binding site" evidence="4">
    <location>
        <position position="189"/>
    </location>
    <ligand>
        <name>FAD</name>
        <dbReference type="ChEBI" id="CHEBI:57692"/>
    </ligand>
</feature>
<feature type="domain" description="HpaB/PvcC/4-BUDH C-terminal" evidence="5">
    <location>
        <begin position="277"/>
        <end position="476"/>
    </location>
</feature>
<dbReference type="EMBL" id="FOAN01000006">
    <property type="protein sequence ID" value="SEL92966.1"/>
    <property type="molecule type" value="Genomic_DNA"/>
</dbReference>
<dbReference type="OrthoDB" id="7233724at2"/>
<dbReference type="InterPro" id="IPR024719">
    <property type="entry name" value="HpaB/PvcC/4-BUDH_C"/>
</dbReference>
<dbReference type="InterPro" id="IPR024674">
    <property type="entry name" value="HpaB/PvcC/4-BUDH_N"/>
</dbReference>
<evidence type="ECO:0000259" key="5">
    <source>
        <dbReference type="Pfam" id="PF03241"/>
    </source>
</evidence>
<dbReference type="GO" id="GO:0016627">
    <property type="term" value="F:oxidoreductase activity, acting on the CH-CH group of donors"/>
    <property type="evidence" value="ECO:0007669"/>
    <property type="project" value="InterPro"/>
</dbReference>
<dbReference type="Gene3D" id="1.20.140.10">
    <property type="entry name" value="Butyryl-CoA Dehydrogenase, subunit A, domain 3"/>
    <property type="match status" value="1"/>
</dbReference>
<accession>A0A1H7U8A4</accession>
<dbReference type="InterPro" id="IPR036250">
    <property type="entry name" value="AcylCo_DH-like_C"/>
</dbReference>
<evidence type="ECO:0000256" key="1">
    <source>
        <dbReference type="ARBA" id="ARBA00022630"/>
    </source>
</evidence>
<evidence type="ECO:0000259" key="6">
    <source>
        <dbReference type="Pfam" id="PF11794"/>
    </source>
</evidence>
<dbReference type="PIRSF" id="PIRSF000331">
    <property type="entry name" value="HpaA_HpaB"/>
    <property type="match status" value="1"/>
</dbReference>
<dbReference type="Gene3D" id="1.10.3140.10">
    <property type="entry name" value="4-hydroxybutyryl-coa dehydratase, domain 1"/>
    <property type="match status" value="1"/>
</dbReference>
<gene>
    <name evidence="7" type="ORF">SAMN04515666_106155</name>
</gene>
<dbReference type="PANTHER" id="PTHR36117:SF3">
    <property type="entry name" value="4-HYDROXYPHENYLACETATE 3-MONOOXYGENASE-RELATED"/>
    <property type="match status" value="1"/>
</dbReference>
<evidence type="ECO:0000256" key="2">
    <source>
        <dbReference type="ARBA" id="ARBA00022827"/>
    </source>
</evidence>
<reference evidence="8" key="1">
    <citation type="submission" date="2016-10" db="EMBL/GenBank/DDBJ databases">
        <authorList>
            <person name="Varghese N."/>
            <person name="Submissions S."/>
        </authorList>
    </citation>
    <scope>NUCLEOTIDE SEQUENCE [LARGE SCALE GENOMIC DNA]</scope>
    <source>
        <strain evidence="8">LMG 26383,CCUG 61248,R- 45681</strain>
    </source>
</reference>
<dbReference type="Pfam" id="PF03241">
    <property type="entry name" value="HpaB"/>
    <property type="match status" value="1"/>
</dbReference>